<proteinExistence type="predicted"/>
<dbReference type="AlphaFoldDB" id="A0A7M1QZT7"/>
<evidence type="ECO:0000313" key="2">
    <source>
        <dbReference type="Proteomes" id="UP000594961"/>
    </source>
</evidence>
<dbReference type="RefSeq" id="WP_197552779.1">
    <property type="nucleotide sequence ID" value="NZ_CP063212.1"/>
</dbReference>
<evidence type="ECO:0000313" key="1">
    <source>
        <dbReference type="EMBL" id="QOR47520.1"/>
    </source>
</evidence>
<sequence length="76" mass="8684">MTTITSPDMLDEATLAVGDVIQLANGEAAMLHTKRRPDNEFDFFWRTTASTFIAHPLPENAYPIRILYSRWKEATK</sequence>
<accession>A0A7M1QZT7</accession>
<dbReference type="Proteomes" id="UP000594961">
    <property type="component" value="Chromosome"/>
</dbReference>
<gene>
    <name evidence="1" type="ORF">INS90_09775</name>
</gene>
<dbReference type="EMBL" id="CP063212">
    <property type="protein sequence ID" value="QOR47520.1"/>
    <property type="molecule type" value="Genomic_DNA"/>
</dbReference>
<name>A0A7M1QZT7_9ACTO</name>
<organism evidence="1 2">
    <name type="scientific">Trueperella pecoris</name>
    <dbReference type="NCBI Taxonomy" id="2733571"/>
    <lineage>
        <taxon>Bacteria</taxon>
        <taxon>Bacillati</taxon>
        <taxon>Actinomycetota</taxon>
        <taxon>Actinomycetes</taxon>
        <taxon>Actinomycetales</taxon>
        <taxon>Actinomycetaceae</taxon>
        <taxon>Trueperella</taxon>
    </lineage>
</organism>
<protein>
    <submittedName>
        <fullName evidence="1">Uncharacterized protein</fullName>
    </submittedName>
</protein>
<reference evidence="1 2" key="1">
    <citation type="submission" date="2020-10" db="EMBL/GenBank/DDBJ databases">
        <title>Trueperella pecoris sp. nov. isolated from bovine and porcine specimens.</title>
        <authorList>
            <person name="Schoenecker L."/>
            <person name="Schnydrig P."/>
            <person name="Brodard I."/>
            <person name="Thomann A."/>
            <person name="Hemphill A."/>
            <person name="Rodriguez-Campos S."/>
            <person name="Perreten V."/>
            <person name="Jores J."/>
            <person name="Kittl S."/>
        </authorList>
    </citation>
    <scope>NUCLEOTIDE SEQUENCE [LARGE SCALE GENOMIC DNA]</scope>
    <source>
        <strain evidence="1 2">19OD0592</strain>
    </source>
</reference>